<accession>A0A976N2D1</accession>
<sequence>MADYLDNGLPVDGSSGGALLDFVNSSAGKAYLNQNSGQTAAASADNVNTSSASDPIYGQLGGVQSWLEYVSGINAQNNAISQANAREQMDFQREQNAIAMLFNATEAQKSRDWQGFMSNTAHYREVADLIAAGLNPVLAANNGSSTPSGATASGVTSSGAMGNVDTSGASAAASLLGTVIDASTQLKAITTSAETALRTAEINQETQKYVAGIAAGASMYSADKNYAGTKYSADSHYAGTRYGADAAAAASRAVAGIQAASNQSINSANNANDRYMASNYPSTPIQAFSSLLNPNGYSDLFGFLKKFRPW</sequence>
<evidence type="ECO:0000313" key="1">
    <source>
        <dbReference type="EMBL" id="UPW41932.1"/>
    </source>
</evidence>
<dbReference type="EMBL" id="OM869698">
    <property type="protein sequence ID" value="UPW41932.1"/>
    <property type="molecule type" value="Genomic_DNA"/>
</dbReference>
<protein>
    <submittedName>
        <fullName evidence="1">DNA pilot protein</fullName>
    </submittedName>
</protein>
<name>A0A976N2D1_9VIRU</name>
<reference evidence="1" key="1">
    <citation type="submission" date="2022-02" db="EMBL/GenBank/DDBJ databases">
        <title>Towards deciphering the DNA virus diversity associated with rodent species in the families Cricetidae and Heteromyidae.</title>
        <authorList>
            <person name="Lund M."/>
            <person name="Larsen B.B."/>
            <person name="Gryseels S."/>
            <person name="Kraberger S."/>
            <person name="Rowsey D.M."/>
            <person name="Steger L."/>
            <person name="Yule K.M."/>
            <person name="Upham N.S."/>
            <person name="Worobey M."/>
            <person name="Van Doorslaer K."/>
            <person name="Varsani A."/>
        </authorList>
    </citation>
    <scope>NUCLEOTIDE SEQUENCE</scope>
    <source>
        <strain evidence="1">NeonRodF1_64</strain>
    </source>
</reference>
<proteinExistence type="predicted"/>
<organism evidence="1">
    <name type="scientific">Dipodfec virus RodF1_64</name>
    <dbReference type="NCBI Taxonomy" id="2929306"/>
    <lineage>
        <taxon>Viruses</taxon>
        <taxon>Monodnaviria</taxon>
        <taxon>Sangervirae</taxon>
        <taxon>Phixviricota</taxon>
        <taxon>Malgrandaviricetes</taxon>
        <taxon>Petitvirales</taxon>
        <taxon>Microviridae</taxon>
    </lineage>
</organism>